<feature type="domain" description="Putative restriction endonuclease" evidence="1">
    <location>
        <begin position="13"/>
        <end position="178"/>
    </location>
</feature>
<dbReference type="InterPro" id="IPR008538">
    <property type="entry name" value="Uma2"/>
</dbReference>
<dbReference type="PANTHER" id="PTHR36558:SF1">
    <property type="entry name" value="RESTRICTION ENDONUCLEASE DOMAIN-CONTAINING PROTEIN-RELATED"/>
    <property type="match status" value="1"/>
</dbReference>
<dbReference type="EMBL" id="RSCK01000019">
    <property type="protein sequence ID" value="RUT11981.1"/>
    <property type="molecule type" value="Genomic_DNA"/>
</dbReference>
<protein>
    <recommendedName>
        <fullName evidence="1">Putative restriction endonuclease domain-containing protein</fullName>
    </recommendedName>
</protein>
<dbReference type="Gene3D" id="3.90.1570.10">
    <property type="entry name" value="tt1808, chain A"/>
    <property type="match status" value="1"/>
</dbReference>
<gene>
    <name evidence="2" type="ORF">DSM107010_27890</name>
</gene>
<dbReference type="InterPro" id="IPR011335">
    <property type="entry name" value="Restrct_endonuc-II-like"/>
</dbReference>
<dbReference type="AlphaFoldDB" id="A0AB37UKR4"/>
<name>A0AB37UKR4_9CYAN</name>
<evidence type="ECO:0000259" key="1">
    <source>
        <dbReference type="Pfam" id="PF05685"/>
    </source>
</evidence>
<keyword evidence="3" id="KW-1185">Reference proteome</keyword>
<dbReference type="InterPro" id="IPR012296">
    <property type="entry name" value="Nuclease_put_TT1808"/>
</dbReference>
<accession>A0AB37UKR4</accession>
<dbReference type="SUPFAM" id="SSF52980">
    <property type="entry name" value="Restriction endonuclease-like"/>
    <property type="match status" value="1"/>
</dbReference>
<evidence type="ECO:0000313" key="2">
    <source>
        <dbReference type="EMBL" id="RUT11981.1"/>
    </source>
</evidence>
<dbReference type="Pfam" id="PF05685">
    <property type="entry name" value="Uma2"/>
    <property type="match status" value="1"/>
</dbReference>
<dbReference type="CDD" id="cd06260">
    <property type="entry name" value="DUF820-like"/>
    <property type="match status" value="1"/>
</dbReference>
<dbReference type="PANTHER" id="PTHR36558">
    <property type="entry name" value="GLR1098 PROTEIN"/>
    <property type="match status" value="1"/>
</dbReference>
<evidence type="ECO:0000313" key="3">
    <source>
        <dbReference type="Proteomes" id="UP000282574"/>
    </source>
</evidence>
<organism evidence="2 3">
    <name type="scientific">Chroococcidiopsis cubana SAG 39.79</name>
    <dbReference type="NCBI Taxonomy" id="388085"/>
    <lineage>
        <taxon>Bacteria</taxon>
        <taxon>Bacillati</taxon>
        <taxon>Cyanobacteriota</taxon>
        <taxon>Cyanophyceae</taxon>
        <taxon>Chroococcidiopsidales</taxon>
        <taxon>Chroococcidiopsidaceae</taxon>
        <taxon>Chroococcidiopsis</taxon>
    </lineage>
</organism>
<reference evidence="2 3" key="1">
    <citation type="journal article" date="2019" name="Genome Biol. Evol.">
        <title>Day and night: Metabolic profiles and evolutionary relationships of six axenic non-marine cyanobacteria.</title>
        <authorList>
            <person name="Will S.E."/>
            <person name="Henke P."/>
            <person name="Boedeker C."/>
            <person name="Huang S."/>
            <person name="Brinkmann H."/>
            <person name="Rohde M."/>
            <person name="Jarek M."/>
            <person name="Friedl T."/>
            <person name="Seufert S."/>
            <person name="Schumacher M."/>
            <person name="Overmann J."/>
            <person name="Neumann-Schaal M."/>
            <person name="Petersen J."/>
        </authorList>
    </citation>
    <scope>NUCLEOTIDE SEQUENCE [LARGE SCALE GENOMIC DNA]</scope>
    <source>
        <strain evidence="2 3">SAG 39.79</strain>
    </source>
</reference>
<dbReference type="RefSeq" id="WP_015155442.1">
    <property type="nucleotide sequence ID" value="NZ_JAVKZF010000001.1"/>
</dbReference>
<comment type="caution">
    <text evidence="2">The sequence shown here is derived from an EMBL/GenBank/DDBJ whole genome shotgun (WGS) entry which is preliminary data.</text>
</comment>
<dbReference type="Proteomes" id="UP000282574">
    <property type="component" value="Unassembled WGS sequence"/>
</dbReference>
<proteinExistence type="predicted"/>
<sequence>MVASPQLQWMSPQEYLEWEPMQQLRHEYIEGEVFAMTGGTKPHNRIAGNLYTALDSHLAQSSCEVYISDVKVQVTTANSYCYPDVIVTYDLRDRESNSIVQHPCLIVEVLSPSTEAYDRGGKFARYRQLETLQEYVLIDSEQIGVECFRRNEQGLWVLYPYATEDTITLTSVGLSLPVTALYRQVKFDAKEGEN</sequence>